<name>A0A1J9R517_9EURO</name>
<keyword evidence="3" id="KW-1185">Reference proteome</keyword>
<organism evidence="2 3">
    <name type="scientific">Blastomyces percursus</name>
    <dbReference type="NCBI Taxonomy" id="1658174"/>
    <lineage>
        <taxon>Eukaryota</taxon>
        <taxon>Fungi</taxon>
        <taxon>Dikarya</taxon>
        <taxon>Ascomycota</taxon>
        <taxon>Pezizomycotina</taxon>
        <taxon>Eurotiomycetes</taxon>
        <taxon>Eurotiomycetidae</taxon>
        <taxon>Onygenales</taxon>
        <taxon>Ajellomycetaceae</taxon>
        <taxon>Blastomyces</taxon>
    </lineage>
</organism>
<dbReference type="SUPFAM" id="SSF56349">
    <property type="entry name" value="DNA breaking-rejoining enzymes"/>
    <property type="match status" value="1"/>
</dbReference>
<evidence type="ECO:0000256" key="1">
    <source>
        <dbReference type="ARBA" id="ARBA00023172"/>
    </source>
</evidence>
<evidence type="ECO:0000313" key="2">
    <source>
        <dbReference type="EMBL" id="OJD23599.1"/>
    </source>
</evidence>
<dbReference type="AlphaFoldDB" id="A0A1J9R517"/>
<comment type="caution">
    <text evidence="2">The sequence shown here is derived from an EMBL/GenBank/DDBJ whole genome shotgun (WGS) entry which is preliminary data.</text>
</comment>
<dbReference type="PANTHER" id="PTHR37535:SF3">
    <property type="entry name" value="FLUG DOMAIN-CONTAINING PROTEIN"/>
    <property type="match status" value="1"/>
</dbReference>
<evidence type="ECO:0000313" key="3">
    <source>
        <dbReference type="Proteomes" id="UP000242791"/>
    </source>
</evidence>
<reference evidence="2 3" key="1">
    <citation type="submission" date="2015-08" db="EMBL/GenBank/DDBJ databases">
        <title>Emmonsia species relationships and genome sequence.</title>
        <authorList>
            <person name="Cuomo C.A."/>
            <person name="Schwartz I.S."/>
            <person name="Kenyon C."/>
            <person name="De Hoog G.S."/>
            <person name="Govender N.P."/>
            <person name="Botha A."/>
            <person name="Moreno L."/>
            <person name="De Vries M."/>
            <person name="Munoz J.F."/>
            <person name="Stielow J.B."/>
        </authorList>
    </citation>
    <scope>NUCLEOTIDE SEQUENCE [LARGE SCALE GENOMIC DNA]</scope>
    <source>
        <strain evidence="2 3">EI222</strain>
    </source>
</reference>
<keyword evidence="1" id="KW-0233">DNA recombination</keyword>
<dbReference type="VEuPathDB" id="FungiDB:ACJ73_05051"/>
<dbReference type="GO" id="GO:0006310">
    <property type="term" value="P:DNA recombination"/>
    <property type="evidence" value="ECO:0007669"/>
    <property type="project" value="UniProtKB-KW"/>
</dbReference>
<protein>
    <submittedName>
        <fullName evidence="2">Uncharacterized protein</fullName>
    </submittedName>
</protein>
<gene>
    <name evidence="2" type="ORF">ACJ73_05051</name>
</gene>
<dbReference type="GO" id="GO:0003677">
    <property type="term" value="F:DNA binding"/>
    <property type="evidence" value="ECO:0007669"/>
    <property type="project" value="InterPro"/>
</dbReference>
<proteinExistence type="predicted"/>
<dbReference type="InterPro" id="IPR011010">
    <property type="entry name" value="DNA_brk_join_enz"/>
</dbReference>
<dbReference type="EMBL" id="LGTZ01000754">
    <property type="protein sequence ID" value="OJD23599.1"/>
    <property type="molecule type" value="Genomic_DNA"/>
</dbReference>
<dbReference type="PANTHER" id="PTHR37535">
    <property type="entry name" value="FLUG DOMAIN PROTEIN"/>
    <property type="match status" value="1"/>
</dbReference>
<accession>A0A1J9R517</accession>
<dbReference type="OrthoDB" id="4201960at2759"/>
<dbReference type="Gene3D" id="1.10.443.10">
    <property type="entry name" value="Intergrase catalytic core"/>
    <property type="match status" value="1"/>
</dbReference>
<sequence>MFIRQELHKHVPLNLKPYERHFLTEIHFKNLLQQLWWNDWYLYPYPIYRVYLSALLKLCMYSSGRLGEYVESTARLGSGRGLHVPQDLTILVICNRKNQPEVIIRPTRDAKACPRRRTNSSLPESIVTLVPRKLLVNIVIDAVHNNLWQRTLTDEIFALEPPPGEYYELVLDTPSIPLYGSQLPEATTDTLKPPGEYFAGTPFFEVMSDKGPTGRILNASWLDDGLAKLGRRGGYDNRISFHDIRAEALVRADENGYSKDELMKFAGHGDPRMFFESYMPATSSVGGVENILGLARRRDISMHFRGLSLRRHPRLWQALPVKVRQELEDSLECAKLNVQIGELTARIQAASTDDMRQKLQDQRQNLYKQKHQLLAIKLDTWQLGLPKERKPGTTEHEDNTPLYHWTWFERVAHLMPERKRLSRLLTLSVPLRSSEGRQVLEDMIAICRQKSPVSDHPSLKPCQWLLSGAWLFNGG</sequence>
<dbReference type="InterPro" id="IPR013762">
    <property type="entry name" value="Integrase-like_cat_sf"/>
</dbReference>
<dbReference type="Proteomes" id="UP000242791">
    <property type="component" value="Unassembled WGS sequence"/>
</dbReference>
<dbReference type="STRING" id="1658174.A0A1J9R517"/>
<dbReference type="GO" id="GO:0015074">
    <property type="term" value="P:DNA integration"/>
    <property type="evidence" value="ECO:0007669"/>
    <property type="project" value="InterPro"/>
</dbReference>